<evidence type="ECO:0000256" key="2">
    <source>
        <dbReference type="ARBA" id="ARBA00004833"/>
    </source>
</evidence>
<dbReference type="GO" id="GO:0006491">
    <property type="term" value="P:N-glycan processing"/>
    <property type="evidence" value="ECO:0007669"/>
    <property type="project" value="TreeGrafter"/>
</dbReference>
<name>L1JC69_GUITC</name>
<keyword evidence="7" id="KW-0325">Glycoprotein</keyword>
<dbReference type="STRING" id="905079.L1JC69"/>
<dbReference type="InterPro" id="IPR048395">
    <property type="entry name" value="Glyco_hydro_31_C"/>
</dbReference>
<evidence type="ECO:0000256" key="6">
    <source>
        <dbReference type="ARBA" id="ARBA00022824"/>
    </source>
</evidence>
<comment type="subcellular location">
    <subcellularLocation>
        <location evidence="1">Endoplasmic reticulum</location>
    </subcellularLocation>
</comment>
<dbReference type="FunFam" id="3.20.20.80:FF:000039">
    <property type="entry name" value="Glucosidase, alpha neutral C"/>
    <property type="match status" value="1"/>
</dbReference>
<evidence type="ECO:0000313" key="16">
    <source>
        <dbReference type="Proteomes" id="UP000011087"/>
    </source>
</evidence>
<organism evidence="14">
    <name type="scientific">Guillardia theta (strain CCMP2712)</name>
    <name type="common">Cryptophyte</name>
    <dbReference type="NCBI Taxonomy" id="905079"/>
    <lineage>
        <taxon>Eukaryota</taxon>
        <taxon>Cryptophyceae</taxon>
        <taxon>Pyrenomonadales</taxon>
        <taxon>Geminigeraceae</taxon>
        <taxon>Guillardia</taxon>
    </lineage>
</organism>
<dbReference type="Gene3D" id="3.20.20.80">
    <property type="entry name" value="Glycosidases"/>
    <property type="match status" value="2"/>
</dbReference>
<evidence type="ECO:0000259" key="11">
    <source>
        <dbReference type="Pfam" id="PF01055"/>
    </source>
</evidence>
<dbReference type="InterPro" id="IPR025887">
    <property type="entry name" value="Glyco_hydro_31_N_dom"/>
</dbReference>
<dbReference type="Pfam" id="PF13802">
    <property type="entry name" value="Gal_mutarotas_2"/>
    <property type="match status" value="1"/>
</dbReference>
<comment type="pathway">
    <text evidence="2">Glycan metabolism; N-glycan metabolism.</text>
</comment>
<dbReference type="OMA" id="TVHQPLW"/>
<feature type="domain" description="Glycosyl hydrolase family 31 C-terminal" evidence="13">
    <location>
        <begin position="591"/>
        <end position="706"/>
    </location>
</feature>
<dbReference type="PANTHER" id="PTHR22762">
    <property type="entry name" value="ALPHA-GLUCOSIDASE"/>
    <property type="match status" value="1"/>
</dbReference>
<evidence type="ECO:0000256" key="4">
    <source>
        <dbReference type="ARBA" id="ARBA00022729"/>
    </source>
</evidence>
<keyword evidence="8 10" id="KW-0326">Glycosidase</keyword>
<dbReference type="Pfam" id="PF21365">
    <property type="entry name" value="Glyco_hydro_31_3rd"/>
    <property type="match status" value="1"/>
</dbReference>
<dbReference type="CDD" id="cd14752">
    <property type="entry name" value="GH31_N"/>
    <property type="match status" value="1"/>
</dbReference>
<evidence type="ECO:0000259" key="12">
    <source>
        <dbReference type="Pfam" id="PF13802"/>
    </source>
</evidence>
<dbReference type="InterPro" id="IPR013780">
    <property type="entry name" value="Glyco_hydro_b"/>
</dbReference>
<dbReference type="PANTHER" id="PTHR22762:SF54">
    <property type="entry name" value="BCDNA.GH04962"/>
    <property type="match status" value="1"/>
</dbReference>
<dbReference type="GO" id="GO:0005975">
    <property type="term" value="P:carbohydrate metabolic process"/>
    <property type="evidence" value="ECO:0007669"/>
    <property type="project" value="InterPro"/>
</dbReference>
<evidence type="ECO:0000256" key="9">
    <source>
        <dbReference type="ARBA" id="ARBA00042895"/>
    </source>
</evidence>
<evidence type="ECO:0000259" key="13">
    <source>
        <dbReference type="Pfam" id="PF21365"/>
    </source>
</evidence>
<dbReference type="GeneID" id="17302219"/>
<keyword evidence="4" id="KW-0732">Signal</keyword>
<dbReference type="RefSeq" id="XP_005832665.1">
    <property type="nucleotide sequence ID" value="XM_005832608.1"/>
</dbReference>
<dbReference type="PaxDb" id="55529-EKX45685"/>
<evidence type="ECO:0000256" key="3">
    <source>
        <dbReference type="ARBA" id="ARBA00007806"/>
    </source>
</evidence>
<evidence type="ECO:0000256" key="5">
    <source>
        <dbReference type="ARBA" id="ARBA00022801"/>
    </source>
</evidence>
<keyword evidence="5 10" id="KW-0378">Hydrolase</keyword>
<dbReference type="eggNOG" id="KOG1066">
    <property type="taxonomic scope" value="Eukaryota"/>
</dbReference>
<dbReference type="Pfam" id="PF01055">
    <property type="entry name" value="Glyco_hydro_31_2nd"/>
    <property type="match status" value="1"/>
</dbReference>
<dbReference type="GO" id="GO:0005783">
    <property type="term" value="C:endoplasmic reticulum"/>
    <property type="evidence" value="ECO:0007669"/>
    <property type="project" value="UniProtKB-SubCell"/>
</dbReference>
<sequence>MAFKEEEFRYCKDSSFCRRQRKFDGQDDRATYKLHNAHLEDNGVVAEMKNALNPNQPLKLRATIYKSGIFRIEIDEASSAKPRYRVKDVLVGDISQHSSSEGAMEDITGENDGLWEESFKGHSDSKPNGPESIGVDFDFMGAKHVYGLPERGSRLMLGNTRGEGAARDEPYRLYNLDVFEYEPLYGAVPILYSHRPNFSSALFWLNAAETMVDVEDGPDMKRTHWFSESGVIDVFLLSSDTPKGVQMQFASLVGTQFMPPMFSLGYHQCRWNYKDDADVRMVDSKFDEYDIPYDVLWLDIEHTVGKRYLTWDKHLFPDPEGLQHDLASRGRKMVTIIDPHLKVDMGYSVYAEAKRLGFFCKNKDGGDFEGHCWPGTSSWLDYLNPEVRDYWASRFLPANYVGSTEHLYTWNDMNEPSVFNGPEITMPKDLLHYGNVEHRDVHNLYGFYMTMATVAGHKLLRPGRRPFILSRAFFAGSQRYAAVWTGDNGARWDHLASATPMLLQLSLGGIHFCGADVGGFFGNPEPELLVRWYQAAAYTPFFRGHAHIDTQRREPWLFGDVVMGQIRAAIRARYLVLPYLYTLFHMAHTQGLPIMRPLWMEFPGDEVTIAMDDEFMLGEALLVKPVVSANTRSSNVYLPSDKDDIWYPFRNGQTPKEQGVFTSLWSRFRGQTGSLRGQAQAGGKTISVDSGVEQGIPVFQRGGTIIPTRERARRSTSAMRADPFTLHVALNVREEASGSLYLDDGDTDEHTAGGFFLFGLKFQSNQLEYRQTEGSGFKFSHPPPALERVIVYGITKQPARVTLKRKNGGGSELEFIYDKESAMLIVRKPNVPMNEEWSISFAK</sequence>
<reference evidence="16" key="2">
    <citation type="submission" date="2012-11" db="EMBL/GenBank/DDBJ databases">
        <authorList>
            <person name="Kuo A."/>
            <person name="Curtis B.A."/>
            <person name="Tanifuji G."/>
            <person name="Burki F."/>
            <person name="Gruber A."/>
            <person name="Irimia M."/>
            <person name="Maruyama S."/>
            <person name="Arias M.C."/>
            <person name="Ball S.G."/>
            <person name="Gile G.H."/>
            <person name="Hirakawa Y."/>
            <person name="Hopkins J.F."/>
            <person name="Rensing S.A."/>
            <person name="Schmutz J."/>
            <person name="Symeonidi A."/>
            <person name="Elias M."/>
            <person name="Eveleigh R.J."/>
            <person name="Herman E.K."/>
            <person name="Klute M.J."/>
            <person name="Nakayama T."/>
            <person name="Obornik M."/>
            <person name="Reyes-Prieto A."/>
            <person name="Armbrust E.V."/>
            <person name="Aves S.J."/>
            <person name="Beiko R.G."/>
            <person name="Coutinho P."/>
            <person name="Dacks J.B."/>
            <person name="Durnford D.G."/>
            <person name="Fast N.M."/>
            <person name="Green B.R."/>
            <person name="Grisdale C."/>
            <person name="Hempe F."/>
            <person name="Henrissat B."/>
            <person name="Hoppner M.P."/>
            <person name="Ishida K.-I."/>
            <person name="Kim E."/>
            <person name="Koreny L."/>
            <person name="Kroth P.G."/>
            <person name="Liu Y."/>
            <person name="Malik S.-B."/>
            <person name="Maier U.G."/>
            <person name="McRose D."/>
            <person name="Mock T."/>
            <person name="Neilson J.A."/>
            <person name="Onodera N.T."/>
            <person name="Poole A.M."/>
            <person name="Pritham E.J."/>
            <person name="Richards T.A."/>
            <person name="Rocap G."/>
            <person name="Roy S.W."/>
            <person name="Sarai C."/>
            <person name="Schaack S."/>
            <person name="Shirato S."/>
            <person name="Slamovits C.H."/>
            <person name="Spencer D.F."/>
            <person name="Suzuki S."/>
            <person name="Worden A.Z."/>
            <person name="Zauner S."/>
            <person name="Barry K."/>
            <person name="Bell C."/>
            <person name="Bharti A.K."/>
            <person name="Crow J.A."/>
            <person name="Grimwood J."/>
            <person name="Kramer R."/>
            <person name="Lindquist E."/>
            <person name="Lucas S."/>
            <person name="Salamov A."/>
            <person name="McFadden G.I."/>
            <person name="Lane C.E."/>
            <person name="Keeling P.J."/>
            <person name="Gray M.W."/>
            <person name="Grigoriev I.V."/>
            <person name="Archibald J.M."/>
        </authorList>
    </citation>
    <scope>NUCLEOTIDE SEQUENCE</scope>
    <source>
        <strain evidence="16">CCMP2712</strain>
    </source>
</reference>
<comment type="similarity">
    <text evidence="3 10">Belongs to the glycosyl hydrolase 31 family.</text>
</comment>
<proteinExistence type="inferred from homology"/>
<dbReference type="SUPFAM" id="SSF51445">
    <property type="entry name" value="(Trans)glycosidases"/>
    <property type="match status" value="1"/>
</dbReference>
<dbReference type="HOGENOM" id="CLU_000631_7_0_1"/>
<feature type="domain" description="Glycoside hydrolase family 31 N-terminal" evidence="12">
    <location>
        <begin position="118"/>
        <end position="213"/>
    </location>
</feature>
<evidence type="ECO:0000256" key="8">
    <source>
        <dbReference type="ARBA" id="ARBA00023295"/>
    </source>
</evidence>
<dbReference type="InterPro" id="IPR011013">
    <property type="entry name" value="Gal_mutarotase_sf_dom"/>
</dbReference>
<reference evidence="14 16" key="1">
    <citation type="journal article" date="2012" name="Nature">
        <title>Algal genomes reveal evolutionary mosaicism and the fate of nucleomorphs.</title>
        <authorList>
            <consortium name="DOE Joint Genome Institute"/>
            <person name="Curtis B.A."/>
            <person name="Tanifuji G."/>
            <person name="Burki F."/>
            <person name="Gruber A."/>
            <person name="Irimia M."/>
            <person name="Maruyama S."/>
            <person name="Arias M.C."/>
            <person name="Ball S.G."/>
            <person name="Gile G.H."/>
            <person name="Hirakawa Y."/>
            <person name="Hopkins J.F."/>
            <person name="Kuo A."/>
            <person name="Rensing S.A."/>
            <person name="Schmutz J."/>
            <person name="Symeonidi A."/>
            <person name="Elias M."/>
            <person name="Eveleigh R.J."/>
            <person name="Herman E.K."/>
            <person name="Klute M.J."/>
            <person name="Nakayama T."/>
            <person name="Obornik M."/>
            <person name="Reyes-Prieto A."/>
            <person name="Armbrust E.V."/>
            <person name="Aves S.J."/>
            <person name="Beiko R.G."/>
            <person name="Coutinho P."/>
            <person name="Dacks J.B."/>
            <person name="Durnford D.G."/>
            <person name="Fast N.M."/>
            <person name="Green B.R."/>
            <person name="Grisdale C.J."/>
            <person name="Hempel F."/>
            <person name="Henrissat B."/>
            <person name="Hoppner M.P."/>
            <person name="Ishida K."/>
            <person name="Kim E."/>
            <person name="Koreny L."/>
            <person name="Kroth P.G."/>
            <person name="Liu Y."/>
            <person name="Malik S.B."/>
            <person name="Maier U.G."/>
            <person name="McRose D."/>
            <person name="Mock T."/>
            <person name="Neilson J.A."/>
            <person name="Onodera N.T."/>
            <person name="Poole A.M."/>
            <person name="Pritham E.J."/>
            <person name="Richards T.A."/>
            <person name="Rocap G."/>
            <person name="Roy S.W."/>
            <person name="Sarai C."/>
            <person name="Schaack S."/>
            <person name="Shirato S."/>
            <person name="Slamovits C.H."/>
            <person name="Spencer D.F."/>
            <person name="Suzuki S."/>
            <person name="Worden A.Z."/>
            <person name="Zauner S."/>
            <person name="Barry K."/>
            <person name="Bell C."/>
            <person name="Bharti A.K."/>
            <person name="Crow J.A."/>
            <person name="Grimwood J."/>
            <person name="Kramer R."/>
            <person name="Lindquist E."/>
            <person name="Lucas S."/>
            <person name="Salamov A."/>
            <person name="McFadden G.I."/>
            <person name="Lane C.E."/>
            <person name="Keeling P.J."/>
            <person name="Gray M.W."/>
            <person name="Grigoriev I.V."/>
            <person name="Archibald J.M."/>
        </authorList>
    </citation>
    <scope>NUCLEOTIDE SEQUENCE</scope>
    <source>
        <strain evidence="14 16">CCMP2712</strain>
    </source>
</reference>
<evidence type="ECO:0000313" key="14">
    <source>
        <dbReference type="EMBL" id="EKX45685.1"/>
    </source>
</evidence>
<dbReference type="KEGG" id="gtt:GUITHDRAFT_159678"/>
<dbReference type="InterPro" id="IPR017853">
    <property type="entry name" value="GH"/>
</dbReference>
<dbReference type="SUPFAM" id="SSF51011">
    <property type="entry name" value="Glycosyl hydrolase domain"/>
    <property type="match status" value="1"/>
</dbReference>
<evidence type="ECO:0000256" key="7">
    <source>
        <dbReference type="ARBA" id="ARBA00023180"/>
    </source>
</evidence>
<dbReference type="CDD" id="cd06603">
    <property type="entry name" value="GH31_GANC_GANAB_alpha"/>
    <property type="match status" value="1"/>
</dbReference>
<dbReference type="EMBL" id="JH992998">
    <property type="protein sequence ID" value="EKX45685.1"/>
    <property type="molecule type" value="Genomic_DNA"/>
</dbReference>
<evidence type="ECO:0000256" key="1">
    <source>
        <dbReference type="ARBA" id="ARBA00004240"/>
    </source>
</evidence>
<gene>
    <name evidence="14" type="ORF">GUITHDRAFT_159678</name>
</gene>
<dbReference type="Proteomes" id="UP000011087">
    <property type="component" value="Unassembled WGS sequence"/>
</dbReference>
<dbReference type="AlphaFoldDB" id="L1JC69"/>
<dbReference type="Gene3D" id="2.60.40.1760">
    <property type="entry name" value="glycosyl hydrolase (family 31)"/>
    <property type="match status" value="1"/>
</dbReference>
<dbReference type="EnsemblProtists" id="EKX45685">
    <property type="protein sequence ID" value="EKX45685"/>
    <property type="gene ID" value="GUITHDRAFT_159678"/>
</dbReference>
<keyword evidence="6" id="KW-0256">Endoplasmic reticulum</keyword>
<accession>L1JC69</accession>
<evidence type="ECO:0000313" key="15">
    <source>
        <dbReference type="EnsemblProtists" id="EKX45685"/>
    </source>
</evidence>
<reference evidence="15" key="3">
    <citation type="submission" date="2016-03" db="UniProtKB">
        <authorList>
            <consortium name="EnsemblProtists"/>
        </authorList>
    </citation>
    <scope>IDENTIFICATION</scope>
</reference>
<dbReference type="InterPro" id="IPR000322">
    <property type="entry name" value="Glyco_hydro_31_TIM"/>
</dbReference>
<dbReference type="GO" id="GO:0090599">
    <property type="term" value="F:alpha-glucosidase activity"/>
    <property type="evidence" value="ECO:0007669"/>
    <property type="project" value="TreeGrafter"/>
</dbReference>
<keyword evidence="16" id="KW-1185">Reference proteome</keyword>
<feature type="domain" description="Glycoside hydrolase family 31 TIM barrel" evidence="11">
    <location>
        <begin position="257"/>
        <end position="583"/>
    </location>
</feature>
<protein>
    <recommendedName>
        <fullName evidence="9">Glucosidase II subunit alpha</fullName>
    </recommendedName>
</protein>
<dbReference type="Gene3D" id="2.60.40.1180">
    <property type="entry name" value="Golgi alpha-mannosidase II"/>
    <property type="match status" value="2"/>
</dbReference>
<dbReference type="SUPFAM" id="SSF74650">
    <property type="entry name" value="Galactose mutarotase-like"/>
    <property type="match status" value="1"/>
</dbReference>
<dbReference type="GO" id="GO:0030246">
    <property type="term" value="F:carbohydrate binding"/>
    <property type="evidence" value="ECO:0007669"/>
    <property type="project" value="InterPro"/>
</dbReference>
<evidence type="ECO:0000256" key="10">
    <source>
        <dbReference type="RuleBase" id="RU361185"/>
    </source>
</evidence>
<dbReference type="OrthoDB" id="3237269at2759"/>